<comment type="caution">
    <text evidence="2">The sequence shown here is derived from an EMBL/GenBank/DDBJ whole genome shotgun (WGS) entry which is preliminary data.</text>
</comment>
<dbReference type="InterPro" id="IPR035897">
    <property type="entry name" value="Toll_tir_struct_dom_sf"/>
</dbReference>
<protein>
    <submittedName>
        <fullName evidence="2">Toll/interleukin-1 receptor domain-containing protein</fullName>
    </submittedName>
</protein>
<dbReference type="SUPFAM" id="SSF52200">
    <property type="entry name" value="Toll/Interleukin receptor TIR domain"/>
    <property type="match status" value="1"/>
</dbReference>
<dbReference type="InterPro" id="IPR000157">
    <property type="entry name" value="TIR_dom"/>
</dbReference>
<name>A0A3A8K5E2_9BACT</name>
<keyword evidence="3" id="KW-1185">Reference proteome</keyword>
<gene>
    <name evidence="2" type="ORF">D7X32_32010</name>
</gene>
<feature type="domain" description="TIR" evidence="1">
    <location>
        <begin position="1"/>
        <end position="144"/>
    </location>
</feature>
<evidence type="ECO:0000313" key="3">
    <source>
        <dbReference type="Proteomes" id="UP000268313"/>
    </source>
</evidence>
<proteinExistence type="predicted"/>
<dbReference type="Proteomes" id="UP000268313">
    <property type="component" value="Unassembled WGS sequence"/>
</dbReference>
<dbReference type="EMBL" id="RAWE01000168">
    <property type="protein sequence ID" value="RKG97661.1"/>
    <property type="molecule type" value="Genomic_DNA"/>
</dbReference>
<keyword evidence="2" id="KW-0675">Receptor</keyword>
<accession>A0A3A8K5E2</accession>
<reference evidence="3" key="1">
    <citation type="submission" date="2018-09" db="EMBL/GenBank/DDBJ databases">
        <authorList>
            <person name="Livingstone P.G."/>
            <person name="Whitworth D.E."/>
        </authorList>
    </citation>
    <scope>NUCLEOTIDE SEQUENCE [LARGE SCALE GENOMIC DNA]</scope>
    <source>
        <strain evidence="3">CA043D</strain>
    </source>
</reference>
<dbReference type="OrthoDB" id="5149141at2"/>
<organism evidence="2 3">
    <name type="scientific">Corallococcus carmarthensis</name>
    <dbReference type="NCBI Taxonomy" id="2316728"/>
    <lineage>
        <taxon>Bacteria</taxon>
        <taxon>Pseudomonadati</taxon>
        <taxon>Myxococcota</taxon>
        <taxon>Myxococcia</taxon>
        <taxon>Myxococcales</taxon>
        <taxon>Cystobacterineae</taxon>
        <taxon>Myxococcaceae</taxon>
        <taxon>Corallococcus</taxon>
    </lineage>
</organism>
<evidence type="ECO:0000313" key="2">
    <source>
        <dbReference type="EMBL" id="RKG97661.1"/>
    </source>
</evidence>
<sequence length="410" mass="46687">MLVFISHSTDPQAPGDKAYLDALVDVLKEPEFKVLLDSKSLEGSDDWPRELDAYMDECHAAVILFSRRALDSPWVNKEAAILSGRRARDPAFLLLCVALDGVSGEEVWKNKRFAAMELDRLEFVAPGTPAEVVERILNKCRERAPVRCKTPMERLARKLTGMFERANLEELEDAAHRLGIEVSGLRGRRHEALARRLANVLAKARLEELYPFVRALAPVIGGAETRKLIRYVRSLWVDAEAAGRILPIAERHEARRVIGLNGRKLPHFTAPRYLERAYREDPVYELIHVDAALGQNAFEEVAAQIEKHFMDQESDLEELDQYLRDTHTRYFVLLPPPVPEPELLGRLQARFPRLTFALATGRDAHDDPGLKHLPELVLLEPPLHAEQERKAWQLQKDLDVILRNVSEEHS</sequence>
<dbReference type="Gene3D" id="3.40.50.10140">
    <property type="entry name" value="Toll/interleukin-1 receptor homology (TIR) domain"/>
    <property type="match status" value="1"/>
</dbReference>
<dbReference type="RefSeq" id="WP_120606365.1">
    <property type="nucleotide sequence ID" value="NZ_RAWE01000168.1"/>
</dbReference>
<dbReference type="AlphaFoldDB" id="A0A3A8K5E2"/>
<dbReference type="Pfam" id="PF13676">
    <property type="entry name" value="TIR_2"/>
    <property type="match status" value="1"/>
</dbReference>
<dbReference type="PROSITE" id="PS50104">
    <property type="entry name" value="TIR"/>
    <property type="match status" value="1"/>
</dbReference>
<dbReference type="GO" id="GO:0007165">
    <property type="term" value="P:signal transduction"/>
    <property type="evidence" value="ECO:0007669"/>
    <property type="project" value="InterPro"/>
</dbReference>
<evidence type="ECO:0000259" key="1">
    <source>
        <dbReference type="PROSITE" id="PS50104"/>
    </source>
</evidence>